<name>A0A560WGF7_9MICO</name>
<reference evidence="3 4" key="1">
    <citation type="submission" date="2019-06" db="EMBL/GenBank/DDBJ databases">
        <title>Sequencing the genomes of 1000 actinobacteria strains.</title>
        <authorList>
            <person name="Klenk H.-P."/>
        </authorList>
    </citation>
    <scope>NUCLEOTIDE SEQUENCE [LARGE SCALE GENOMIC DNA]</scope>
    <source>
        <strain evidence="3 4">DSM 18935</strain>
    </source>
</reference>
<feature type="signal peptide" evidence="2">
    <location>
        <begin position="1"/>
        <end position="23"/>
    </location>
</feature>
<dbReference type="InterPro" id="IPR007332">
    <property type="entry name" value="DUF411"/>
</dbReference>
<dbReference type="Pfam" id="PF04214">
    <property type="entry name" value="DUF411"/>
    <property type="match status" value="1"/>
</dbReference>
<keyword evidence="2" id="KW-0732">Signal</keyword>
<dbReference type="EMBL" id="VIUW01000001">
    <property type="protein sequence ID" value="TWD16620.1"/>
    <property type="molecule type" value="Genomic_DNA"/>
</dbReference>
<evidence type="ECO:0000313" key="3">
    <source>
        <dbReference type="EMBL" id="TWD16620.1"/>
    </source>
</evidence>
<dbReference type="Proteomes" id="UP000315628">
    <property type="component" value="Unassembled WGS sequence"/>
</dbReference>
<evidence type="ECO:0000313" key="4">
    <source>
        <dbReference type="Proteomes" id="UP000315628"/>
    </source>
</evidence>
<dbReference type="RefSeq" id="WP_144854734.1">
    <property type="nucleotide sequence ID" value="NZ_BAAAYT010000001.1"/>
</dbReference>
<sequence length="187" mass="19048">MTAHPTRRQAGLLLGLGSLVAVATACSRDAGGDVPPEAGPSSEDSTPPGGRSADGTTLTVYKDPSCGCCGGWISHAEEAGLAVEVVHPDDLSAVFAEHEIAAPHQSCHLSLTEAGDVFVGHIPAPFVQAYLADPPAGARGLTVPAMPIGSPGMEQGSQFEPYEVLQLGEGASTTVYAKVTSRSDQEA</sequence>
<dbReference type="PROSITE" id="PS51257">
    <property type="entry name" value="PROKAR_LIPOPROTEIN"/>
    <property type="match status" value="1"/>
</dbReference>
<proteinExistence type="predicted"/>
<accession>A0A560WGF7</accession>
<dbReference type="AlphaFoldDB" id="A0A560WGF7"/>
<organism evidence="3 4">
    <name type="scientific">Marihabitans asiaticum</name>
    <dbReference type="NCBI Taxonomy" id="415218"/>
    <lineage>
        <taxon>Bacteria</taxon>
        <taxon>Bacillati</taxon>
        <taxon>Actinomycetota</taxon>
        <taxon>Actinomycetes</taxon>
        <taxon>Micrococcales</taxon>
        <taxon>Intrasporangiaceae</taxon>
        <taxon>Marihabitans</taxon>
    </lineage>
</organism>
<feature type="chain" id="PRO_5038819770" description="Metal-binding protein" evidence="2">
    <location>
        <begin position="24"/>
        <end position="187"/>
    </location>
</feature>
<evidence type="ECO:0000256" key="2">
    <source>
        <dbReference type="SAM" id="SignalP"/>
    </source>
</evidence>
<gene>
    <name evidence="3" type="ORF">FB557_0148</name>
</gene>
<dbReference type="OrthoDB" id="14727at2"/>
<keyword evidence="4" id="KW-1185">Reference proteome</keyword>
<comment type="caution">
    <text evidence="3">The sequence shown here is derived from an EMBL/GenBank/DDBJ whole genome shotgun (WGS) entry which is preliminary data.</text>
</comment>
<feature type="region of interest" description="Disordered" evidence="1">
    <location>
        <begin position="30"/>
        <end position="56"/>
    </location>
</feature>
<evidence type="ECO:0008006" key="5">
    <source>
        <dbReference type="Google" id="ProtNLM"/>
    </source>
</evidence>
<protein>
    <recommendedName>
        <fullName evidence="5">Metal-binding protein</fullName>
    </recommendedName>
</protein>
<evidence type="ECO:0000256" key="1">
    <source>
        <dbReference type="SAM" id="MobiDB-lite"/>
    </source>
</evidence>